<dbReference type="Proteomes" id="UP000504606">
    <property type="component" value="Unplaced"/>
</dbReference>
<name>A0A9C6X8Z2_FRAOC</name>
<reference evidence="3" key="1">
    <citation type="submission" date="2025-08" db="UniProtKB">
        <authorList>
            <consortium name="RefSeq"/>
        </authorList>
    </citation>
    <scope>IDENTIFICATION</scope>
    <source>
        <tissue evidence="3">Whole organism</tissue>
    </source>
</reference>
<dbReference type="OrthoDB" id="123417at2759"/>
<dbReference type="AlphaFoldDB" id="A0A9C6X8Z2"/>
<dbReference type="InterPro" id="IPR052579">
    <property type="entry name" value="Zinc_finger_SWIM"/>
</dbReference>
<dbReference type="KEGG" id="foc:127751564"/>
<dbReference type="RefSeq" id="XP_052131253.1">
    <property type="nucleotide sequence ID" value="XM_052275293.1"/>
</dbReference>
<dbReference type="InterPro" id="IPR048324">
    <property type="entry name" value="ZSWIM1-3_RNaseH-like"/>
</dbReference>
<sequence>MQNFIYFFYCRTKAKLDLRRGRSDEQMLLDKLAEVQSKDPGAYTHIEFDKESGAVVFILIQTSEMRDMLEKFPEVILMDITYKINKNQMPVSVIEVMDGEGVGQVVAYIFLANELKETLTAGLMCFAKASGKETLLNTQCVVVDKDFSEIGAVKIVMPDAKIHLCSVHVERNLKLAAKGDNTKKKALDSFRGMVYAETDTEFSKHCTEFQAAASEKLYSYFEKNWLNCKEAWSLKDRALVMTLRNHTTNRVESHNQKLKMVSFCAQHLMVAVLSVKNRFMHVYITVCNLFSILDLQCKH</sequence>
<feature type="domain" description="ZSWIM1/3 RNaseH-like" evidence="1">
    <location>
        <begin position="35"/>
        <end position="162"/>
    </location>
</feature>
<dbReference type="PANTHER" id="PTHR31569">
    <property type="entry name" value="SWIM-TYPE DOMAIN-CONTAINING PROTEIN"/>
    <property type="match status" value="1"/>
</dbReference>
<evidence type="ECO:0000313" key="2">
    <source>
        <dbReference type="Proteomes" id="UP000504606"/>
    </source>
</evidence>
<organism evidence="2 3">
    <name type="scientific">Frankliniella occidentalis</name>
    <name type="common">Western flower thrips</name>
    <name type="synonym">Euthrips occidentalis</name>
    <dbReference type="NCBI Taxonomy" id="133901"/>
    <lineage>
        <taxon>Eukaryota</taxon>
        <taxon>Metazoa</taxon>
        <taxon>Ecdysozoa</taxon>
        <taxon>Arthropoda</taxon>
        <taxon>Hexapoda</taxon>
        <taxon>Insecta</taxon>
        <taxon>Pterygota</taxon>
        <taxon>Neoptera</taxon>
        <taxon>Paraneoptera</taxon>
        <taxon>Thysanoptera</taxon>
        <taxon>Terebrantia</taxon>
        <taxon>Thripoidea</taxon>
        <taxon>Thripidae</taxon>
        <taxon>Frankliniella</taxon>
    </lineage>
</organism>
<proteinExistence type="predicted"/>
<gene>
    <name evidence="3" type="primary">LOC127751564</name>
</gene>
<evidence type="ECO:0000313" key="3">
    <source>
        <dbReference type="RefSeq" id="XP_052131253.1"/>
    </source>
</evidence>
<protein>
    <submittedName>
        <fullName evidence="3">Uncharacterized protein LOC127751564</fullName>
    </submittedName>
</protein>
<dbReference type="GeneID" id="127751564"/>
<accession>A0A9C6X8Z2</accession>
<keyword evidence="2" id="KW-1185">Reference proteome</keyword>
<dbReference type="PANTHER" id="PTHR31569:SF4">
    <property type="entry name" value="SWIM-TYPE DOMAIN-CONTAINING PROTEIN"/>
    <property type="match status" value="1"/>
</dbReference>
<evidence type="ECO:0000259" key="1">
    <source>
        <dbReference type="Pfam" id="PF21056"/>
    </source>
</evidence>
<dbReference type="Pfam" id="PF21056">
    <property type="entry name" value="ZSWIM1-3_RNaseH-like"/>
    <property type="match status" value="1"/>
</dbReference>